<feature type="transmembrane region" description="Helical" evidence="1">
    <location>
        <begin position="54"/>
        <end position="79"/>
    </location>
</feature>
<evidence type="ECO:0000256" key="1">
    <source>
        <dbReference type="SAM" id="Phobius"/>
    </source>
</evidence>
<dbReference type="Proteomes" id="UP000887540">
    <property type="component" value="Unplaced"/>
</dbReference>
<keyword evidence="1" id="KW-0472">Membrane</keyword>
<dbReference type="PANTHER" id="PTHR11161:SF0">
    <property type="entry name" value="O-ACYLTRANSFERASE LIKE PROTEIN"/>
    <property type="match status" value="1"/>
</dbReference>
<dbReference type="PANTHER" id="PTHR11161">
    <property type="entry name" value="O-ACYLTRANSFERASE"/>
    <property type="match status" value="1"/>
</dbReference>
<dbReference type="AlphaFoldDB" id="A0A914DTM8"/>
<evidence type="ECO:0000313" key="3">
    <source>
        <dbReference type="WBParaSite" id="ACRNAN_scaffold4053.g11619.t1"/>
    </source>
</evidence>
<keyword evidence="1" id="KW-1133">Transmembrane helix</keyword>
<organism evidence="2 3">
    <name type="scientific">Acrobeloides nanus</name>
    <dbReference type="NCBI Taxonomy" id="290746"/>
    <lineage>
        <taxon>Eukaryota</taxon>
        <taxon>Metazoa</taxon>
        <taxon>Ecdysozoa</taxon>
        <taxon>Nematoda</taxon>
        <taxon>Chromadorea</taxon>
        <taxon>Rhabditida</taxon>
        <taxon>Tylenchina</taxon>
        <taxon>Cephalobomorpha</taxon>
        <taxon>Cephaloboidea</taxon>
        <taxon>Cephalobidae</taxon>
        <taxon>Acrobeloides</taxon>
    </lineage>
</organism>
<keyword evidence="1" id="KW-0812">Transmembrane</keyword>
<dbReference type="WBParaSite" id="ACRNAN_scaffold4053.g11619.t1">
    <property type="protein sequence ID" value="ACRNAN_scaffold4053.g11619.t1"/>
    <property type="gene ID" value="ACRNAN_scaffold4053.g11619"/>
</dbReference>
<name>A0A914DTM8_9BILA</name>
<dbReference type="InterPro" id="IPR052728">
    <property type="entry name" value="O2_lipid_transport_reg"/>
</dbReference>
<accession>A0A914DTM8</accession>
<proteinExistence type="predicted"/>
<evidence type="ECO:0000313" key="2">
    <source>
        <dbReference type="Proteomes" id="UP000887540"/>
    </source>
</evidence>
<sequence>MPIYLTVKENDYGELEGCKHYWWANFLFISNLVHQENQCLGQGWYVGADMQMFIFTPIILMTLSISKFLGLGIASALFLGSTAANIGTVYKDHYPPAPYFTGPIDPRIKDIKLFILWWKVYELETSQTEFHMLKLAISRILEDYILENTDSTEMSADSNGINPLIDKLLLLVNSRKEETFKPAKTEQTERPDKSELTQEINKLKTIRQKLDQIMLSVKK</sequence>
<protein>
    <submittedName>
        <fullName evidence="3">Uncharacterized protein</fullName>
    </submittedName>
</protein>
<keyword evidence="2" id="KW-1185">Reference proteome</keyword>
<reference evidence="3" key="1">
    <citation type="submission" date="2022-11" db="UniProtKB">
        <authorList>
            <consortium name="WormBaseParasite"/>
        </authorList>
    </citation>
    <scope>IDENTIFICATION</scope>
</reference>